<feature type="compositionally biased region" description="Basic and acidic residues" evidence="3">
    <location>
        <begin position="876"/>
        <end position="887"/>
    </location>
</feature>
<evidence type="ECO:0000313" key="6">
    <source>
        <dbReference type="Proteomes" id="UP000274822"/>
    </source>
</evidence>
<evidence type="ECO:0000313" key="5">
    <source>
        <dbReference type="EMBL" id="RUS21364.1"/>
    </source>
</evidence>
<feature type="compositionally biased region" description="Low complexity" evidence="3">
    <location>
        <begin position="430"/>
        <end position="446"/>
    </location>
</feature>
<feature type="region of interest" description="Disordered" evidence="3">
    <location>
        <begin position="351"/>
        <end position="460"/>
    </location>
</feature>
<dbReference type="CDD" id="cd00086">
    <property type="entry name" value="homeodomain"/>
    <property type="match status" value="1"/>
</dbReference>
<comment type="subcellular location">
    <subcellularLocation>
        <location evidence="1 2">Nucleus</location>
    </subcellularLocation>
</comment>
<feature type="compositionally biased region" description="Polar residues" evidence="3">
    <location>
        <begin position="724"/>
        <end position="736"/>
    </location>
</feature>
<evidence type="ECO:0000256" key="2">
    <source>
        <dbReference type="RuleBase" id="RU000682"/>
    </source>
</evidence>
<dbReference type="SMART" id="SM00389">
    <property type="entry name" value="HOX"/>
    <property type="match status" value="1"/>
</dbReference>
<dbReference type="EMBL" id="RBNJ01020613">
    <property type="protein sequence ID" value="RUS21364.1"/>
    <property type="molecule type" value="Genomic_DNA"/>
</dbReference>
<evidence type="ECO:0000256" key="3">
    <source>
        <dbReference type="SAM" id="MobiDB-lite"/>
    </source>
</evidence>
<protein>
    <recommendedName>
        <fullName evidence="4">Homeobox domain-containing protein</fullName>
    </recommendedName>
</protein>
<keyword evidence="1 2" id="KW-0371">Homeobox</keyword>
<dbReference type="Proteomes" id="UP000274822">
    <property type="component" value="Unassembled WGS sequence"/>
</dbReference>
<feature type="compositionally biased region" description="Low complexity" evidence="3">
    <location>
        <begin position="824"/>
        <end position="846"/>
    </location>
</feature>
<feature type="region of interest" description="Disordered" evidence="3">
    <location>
        <begin position="76"/>
        <end position="101"/>
    </location>
</feature>
<name>A0A433PV75_9FUNG</name>
<feature type="compositionally biased region" description="Low complexity" evidence="3">
    <location>
        <begin position="701"/>
        <end position="720"/>
    </location>
</feature>
<dbReference type="Gene3D" id="1.10.10.60">
    <property type="entry name" value="Homeodomain-like"/>
    <property type="match status" value="1"/>
</dbReference>
<reference evidence="5 6" key="1">
    <citation type="journal article" date="2018" name="New Phytol.">
        <title>Phylogenomics of Endogonaceae and evolution of mycorrhizas within Mucoromycota.</title>
        <authorList>
            <person name="Chang Y."/>
            <person name="Desiro A."/>
            <person name="Na H."/>
            <person name="Sandor L."/>
            <person name="Lipzen A."/>
            <person name="Clum A."/>
            <person name="Barry K."/>
            <person name="Grigoriev I.V."/>
            <person name="Martin F.M."/>
            <person name="Stajich J.E."/>
            <person name="Smith M.E."/>
            <person name="Bonito G."/>
            <person name="Spatafora J.W."/>
        </authorList>
    </citation>
    <scope>NUCLEOTIDE SEQUENCE [LARGE SCALE GENOMIC DNA]</scope>
    <source>
        <strain evidence="5 6">AD002</strain>
    </source>
</reference>
<organism evidence="5 6">
    <name type="scientific">Jimgerdemannia flammicorona</name>
    <dbReference type="NCBI Taxonomy" id="994334"/>
    <lineage>
        <taxon>Eukaryota</taxon>
        <taxon>Fungi</taxon>
        <taxon>Fungi incertae sedis</taxon>
        <taxon>Mucoromycota</taxon>
        <taxon>Mucoromycotina</taxon>
        <taxon>Endogonomycetes</taxon>
        <taxon>Endogonales</taxon>
        <taxon>Endogonaceae</taxon>
        <taxon>Jimgerdemannia</taxon>
    </lineage>
</organism>
<feature type="DNA-binding region" description="Homeobox" evidence="1">
    <location>
        <begin position="484"/>
        <end position="543"/>
    </location>
</feature>
<feature type="region of interest" description="Disordered" evidence="3">
    <location>
        <begin position="538"/>
        <end position="631"/>
    </location>
</feature>
<evidence type="ECO:0000256" key="1">
    <source>
        <dbReference type="PROSITE-ProRule" id="PRU00108"/>
    </source>
</evidence>
<dbReference type="SUPFAM" id="SSF46689">
    <property type="entry name" value="Homeodomain-like"/>
    <property type="match status" value="1"/>
</dbReference>
<accession>A0A433PV75</accession>
<dbReference type="InterPro" id="IPR009057">
    <property type="entry name" value="Homeodomain-like_sf"/>
</dbReference>
<comment type="caution">
    <text evidence="5">The sequence shown here is derived from an EMBL/GenBank/DDBJ whole genome shotgun (WGS) entry which is preliminary data.</text>
</comment>
<feature type="domain" description="Homeobox" evidence="4">
    <location>
        <begin position="482"/>
        <end position="542"/>
    </location>
</feature>
<gene>
    <name evidence="5" type="ORF">BC938DRAFT_475423</name>
</gene>
<feature type="compositionally biased region" description="Basic residues" evidence="3">
    <location>
        <begin position="660"/>
        <end position="669"/>
    </location>
</feature>
<keyword evidence="6" id="KW-1185">Reference proteome</keyword>
<proteinExistence type="predicted"/>
<dbReference type="GO" id="GO:0003677">
    <property type="term" value="F:DNA binding"/>
    <property type="evidence" value="ECO:0007669"/>
    <property type="project" value="UniProtKB-UniRule"/>
</dbReference>
<feature type="compositionally biased region" description="Basic and acidic residues" evidence="3">
    <location>
        <begin position="351"/>
        <end position="363"/>
    </location>
</feature>
<keyword evidence="1 2" id="KW-0238">DNA-binding</keyword>
<feature type="region of interest" description="Disordered" evidence="3">
    <location>
        <begin position="206"/>
        <end position="301"/>
    </location>
</feature>
<feature type="region of interest" description="Disordered" evidence="3">
    <location>
        <begin position="644"/>
        <end position="949"/>
    </location>
</feature>
<feature type="compositionally biased region" description="Polar residues" evidence="3">
    <location>
        <begin position="206"/>
        <end position="216"/>
    </location>
</feature>
<dbReference type="GO" id="GO:0005634">
    <property type="term" value="C:nucleus"/>
    <property type="evidence" value="ECO:0007669"/>
    <property type="project" value="UniProtKB-SubCell"/>
</dbReference>
<dbReference type="AlphaFoldDB" id="A0A433PV75"/>
<dbReference type="Pfam" id="PF00046">
    <property type="entry name" value="Homeodomain"/>
    <property type="match status" value="1"/>
</dbReference>
<dbReference type="InterPro" id="IPR001356">
    <property type="entry name" value="HD"/>
</dbReference>
<feature type="compositionally biased region" description="Acidic residues" evidence="3">
    <location>
        <begin position="81"/>
        <end position="90"/>
    </location>
</feature>
<evidence type="ECO:0000259" key="4">
    <source>
        <dbReference type="PROSITE" id="PS50071"/>
    </source>
</evidence>
<feature type="compositionally biased region" description="Polar residues" evidence="3">
    <location>
        <begin position="269"/>
        <end position="283"/>
    </location>
</feature>
<dbReference type="PROSITE" id="PS50071">
    <property type="entry name" value="HOMEOBOX_2"/>
    <property type="match status" value="1"/>
</dbReference>
<keyword evidence="1 2" id="KW-0539">Nucleus</keyword>
<sequence>MNGAPAPVIDNTRFRSLSHTGFRPPVAALVPGDRRHDWDLHHHKRPEFSKAEDEPRKPSKIAISSLLCDTKHHDHQMHYDDDTEDGDNMDGSDNTSESPRPYRMFDEATTATSVTSPSSSTYGDQEDSARRYFDDKMDHDCIDNGVLPVERMKVSDKHEQLPPLNLVEPPSQYFQREPTSLPRLFDNQRPPTSSSPLPLQLRLTGAATNNSNSSQKPRWPAHLSRRMSWEESESSVPIRLPGPSDVQGDHTRSRLMSPSPSPSQPFSSALTSYNPPRSSHGSHNNNNNNNNNHDGYGFRPVRRSIDDYGAVNHYHNNHDRAMTQAGHSPYASGFQRFQEQEHQLAPRFPHHMENNGDHADHRPLPPSSRLALPSFNHPHQFSAFSSPDRMSGQAQLQRPTPILGHSGSGVPYNNAFHGATSSPPYKPAFPQHHNLSHSSLHSPHLPGADGGSMPVSRSSSMTMVERDNLMSSPAPPNPNYSQLLKAKRKRANANQLQVLNEVFQHTFFPSTEMRIQLGKQLGMSPRTVQIWFQNKRQSWRTKNKLAQTETGRKDMDGMEGQGAADYGSMREEDDYEQERVGGDGESTVTSPAGASMGDINNHHQRARRRSSLSSMSSSCDDASETTDNVPSESAAQMLGFMSGQNREGFRGQDSAFAPASKRHHQHHPPSRYNSAYDQRRASSPQPPVPRFGSSVAAELHQAQNPSQFSDQQQQQQRPFAALNPPSSASSGVSLFTTHPPRSASISANDEPSHDQKNASQFPSERRMSPKLSHYRQHPYQPQGISPVLRSPPESHSNGASAGPLSTGGLAQALPSPTLTPTPPLSQTASSPATTPPSAGSHTTTPTVTSPREVSHGFQRIRSPPSSFQQFPRQYRHPAEHDRRRDAELGPNFPPSVTQSSQFSSFAGSIVGSSSSSSSSKPQELPRSPKAENGSRPMYMSMGSAGRSLA</sequence>
<feature type="compositionally biased region" description="Low complexity" evidence="3">
    <location>
        <begin position="902"/>
        <end position="919"/>
    </location>
</feature>